<dbReference type="PANTHER" id="PTHR44757:SF2">
    <property type="entry name" value="BIOFILM ARCHITECTURE MAINTENANCE PROTEIN MBAA"/>
    <property type="match status" value="1"/>
</dbReference>
<dbReference type="InterPro" id="IPR013656">
    <property type="entry name" value="PAS_4"/>
</dbReference>
<dbReference type="PROSITE" id="PS50113">
    <property type="entry name" value="PAC"/>
    <property type="match status" value="1"/>
</dbReference>
<feature type="transmembrane region" description="Helical" evidence="1">
    <location>
        <begin position="292"/>
        <end position="311"/>
    </location>
</feature>
<dbReference type="PROSITE" id="PS50883">
    <property type="entry name" value="EAL"/>
    <property type="match status" value="1"/>
</dbReference>
<dbReference type="Gene3D" id="3.30.70.270">
    <property type="match status" value="1"/>
</dbReference>
<dbReference type="Pfam" id="PF00990">
    <property type="entry name" value="GGDEF"/>
    <property type="match status" value="1"/>
</dbReference>
<feature type="domain" description="GGDEF" evidence="4">
    <location>
        <begin position="487"/>
        <end position="625"/>
    </location>
</feature>
<evidence type="ECO:0000259" key="4">
    <source>
        <dbReference type="PROSITE" id="PS50887"/>
    </source>
</evidence>
<feature type="transmembrane region" description="Helical" evidence="1">
    <location>
        <begin position="12"/>
        <end position="36"/>
    </location>
</feature>
<dbReference type="CDD" id="cd12915">
    <property type="entry name" value="PDC2_DGC_like"/>
    <property type="match status" value="1"/>
</dbReference>
<dbReference type="InterPro" id="IPR000160">
    <property type="entry name" value="GGDEF_dom"/>
</dbReference>
<feature type="domain" description="EAL" evidence="3">
    <location>
        <begin position="634"/>
        <end position="888"/>
    </location>
</feature>
<evidence type="ECO:0000259" key="3">
    <source>
        <dbReference type="PROSITE" id="PS50883"/>
    </source>
</evidence>
<accession>A0ABP9QRE1</accession>
<evidence type="ECO:0000256" key="1">
    <source>
        <dbReference type="SAM" id="Phobius"/>
    </source>
</evidence>
<dbReference type="SMART" id="SM00267">
    <property type="entry name" value="GGDEF"/>
    <property type="match status" value="1"/>
</dbReference>
<dbReference type="InterPro" id="IPR000700">
    <property type="entry name" value="PAS-assoc_C"/>
</dbReference>
<dbReference type="CDD" id="cd01948">
    <property type="entry name" value="EAL"/>
    <property type="match status" value="1"/>
</dbReference>
<keyword evidence="1" id="KW-0472">Membrane</keyword>
<dbReference type="Pfam" id="PF08448">
    <property type="entry name" value="PAS_4"/>
    <property type="match status" value="1"/>
</dbReference>
<dbReference type="SUPFAM" id="SSF55785">
    <property type="entry name" value="PYP-like sensor domain (PAS domain)"/>
    <property type="match status" value="1"/>
</dbReference>
<dbReference type="InterPro" id="IPR000014">
    <property type="entry name" value="PAS"/>
</dbReference>
<comment type="caution">
    <text evidence="5">The sequence shown here is derived from an EMBL/GenBank/DDBJ whole genome shotgun (WGS) entry which is preliminary data.</text>
</comment>
<dbReference type="Proteomes" id="UP001500547">
    <property type="component" value="Unassembled WGS sequence"/>
</dbReference>
<name>A0ABP9QRE1_9RHOO</name>
<dbReference type="PROSITE" id="PS50887">
    <property type="entry name" value="GGDEF"/>
    <property type="match status" value="1"/>
</dbReference>
<dbReference type="InterPro" id="IPR035919">
    <property type="entry name" value="EAL_sf"/>
</dbReference>
<keyword evidence="1" id="KW-1133">Transmembrane helix</keyword>
<dbReference type="InterPro" id="IPR052155">
    <property type="entry name" value="Biofilm_reg_signaling"/>
</dbReference>
<dbReference type="PANTHER" id="PTHR44757">
    <property type="entry name" value="DIGUANYLATE CYCLASE DGCP"/>
    <property type="match status" value="1"/>
</dbReference>
<dbReference type="InterPro" id="IPR001633">
    <property type="entry name" value="EAL_dom"/>
</dbReference>
<dbReference type="Pfam" id="PF00563">
    <property type="entry name" value="EAL"/>
    <property type="match status" value="1"/>
</dbReference>
<dbReference type="InterPro" id="IPR043128">
    <property type="entry name" value="Rev_trsase/Diguanyl_cyclase"/>
</dbReference>
<protein>
    <recommendedName>
        <fullName evidence="7">EAL domain-containing protein</fullName>
    </recommendedName>
</protein>
<dbReference type="EMBL" id="BAABLD010000008">
    <property type="protein sequence ID" value="GAA5166344.1"/>
    <property type="molecule type" value="Genomic_DNA"/>
</dbReference>
<dbReference type="CDD" id="cd12914">
    <property type="entry name" value="PDC1_DGC_like"/>
    <property type="match status" value="1"/>
</dbReference>
<dbReference type="Gene3D" id="3.20.20.450">
    <property type="entry name" value="EAL domain"/>
    <property type="match status" value="1"/>
</dbReference>
<dbReference type="CDD" id="cd00130">
    <property type="entry name" value="PAS"/>
    <property type="match status" value="1"/>
</dbReference>
<proteinExistence type="predicted"/>
<keyword evidence="1" id="KW-0812">Transmembrane</keyword>
<sequence>MAVGSPHGFRNAFRVAVLGATTAIALVAGLCAYALYESHKRYCENAEHVALSLSQSLETFLVSHFQSIDLALQSAGREFTRLHAQGRFSEAEFSRYLISLRERLPFAVSVRGADHEGMVVYGEQIDRARLVSQHDREFFQRARDTGKLTFGVPVISRLTGEELFPIVMPLRNPDGSFAGTANVNTSTRRMQEVFSSVRLGEHGNVSLLDRDRRLLVRYPRLEKVRIGTVVPASSATSEAAFSGGAKLAVFSSRNRLDNFQRINVLRRVGDYPIFVIVGLAEEDFLAPWRTEVLVVSVVFSVFCLLTLMFCFNIRRRWRAEVALQAMHASRAVHENLRTLLAAIPDSIFEVGRHGQEIALANERAVNILPPDIDPQGKHLKDLLSPEAMKVVLAAIDQASVRGVPVSTQIMVPHKDGPHWYELSIASKDRDNANSRLIVVSRDITERKQVQAQIEQLAFSDLLTMLPNRRLFMDRLRQSMASSQRSGCHGAVLFLDLDHFKTVNDTLGHQYGDELLVQVASRLRHIVREEDTVARLGGDEFVVILEQLSASHEEASSQAMVVGEKIVSKLAGDYDLRGRHYTNTVSVGVTLFLGHELTVEDLLKRADTSMYQAKNAGRNDVRFFDPATQASIEQRSALEAELRHAAVHQEFVLHYQPQLDAQGHCVGAEALIRWHHPKRGIVPPMEFIPVAEESGLILLIGHWVIAEACRRLQAWATDPTLSQLKIAVNVSARQFAHPNFVREVEDLIAYFNANPERLVIEVTESMLVSGEDCVIARMNELRDMGIGFALDDFGTGYSSLAYLKRMPLSEIKIDRSFTDDILTDPYDSAICNAILAISRTMDLRVVAEGIETLEQWNSLRDAGCHFAQGYYFARPMPEADFVAWLMMRNARTDHP</sequence>
<dbReference type="NCBIfam" id="TIGR00254">
    <property type="entry name" value="GGDEF"/>
    <property type="match status" value="1"/>
</dbReference>
<dbReference type="SMART" id="SM00052">
    <property type="entry name" value="EAL"/>
    <property type="match status" value="1"/>
</dbReference>
<dbReference type="InterPro" id="IPR035965">
    <property type="entry name" value="PAS-like_dom_sf"/>
</dbReference>
<evidence type="ECO:0000313" key="5">
    <source>
        <dbReference type="EMBL" id="GAA5166344.1"/>
    </source>
</evidence>
<dbReference type="InterPro" id="IPR029787">
    <property type="entry name" value="Nucleotide_cyclase"/>
</dbReference>
<dbReference type="SMART" id="SM00091">
    <property type="entry name" value="PAS"/>
    <property type="match status" value="1"/>
</dbReference>
<feature type="domain" description="PAC" evidence="2">
    <location>
        <begin position="405"/>
        <end position="455"/>
    </location>
</feature>
<dbReference type="SUPFAM" id="SSF55073">
    <property type="entry name" value="Nucleotide cyclase"/>
    <property type="match status" value="1"/>
</dbReference>
<evidence type="ECO:0000313" key="6">
    <source>
        <dbReference type="Proteomes" id="UP001500547"/>
    </source>
</evidence>
<reference evidence="6" key="1">
    <citation type="journal article" date="2019" name="Int. J. Syst. Evol. Microbiol.">
        <title>The Global Catalogue of Microorganisms (GCM) 10K type strain sequencing project: providing services to taxonomists for standard genome sequencing and annotation.</title>
        <authorList>
            <consortium name="The Broad Institute Genomics Platform"/>
            <consortium name="The Broad Institute Genome Sequencing Center for Infectious Disease"/>
            <person name="Wu L."/>
            <person name="Ma J."/>
        </authorList>
    </citation>
    <scope>NUCLEOTIDE SEQUENCE [LARGE SCALE GENOMIC DNA]</scope>
    <source>
        <strain evidence="6">JCM 18715</strain>
    </source>
</reference>
<gene>
    <name evidence="5" type="ORF">GCM10025770_23340</name>
</gene>
<evidence type="ECO:0008006" key="7">
    <source>
        <dbReference type="Google" id="ProtNLM"/>
    </source>
</evidence>
<dbReference type="SUPFAM" id="SSF141868">
    <property type="entry name" value="EAL domain-like"/>
    <property type="match status" value="1"/>
</dbReference>
<evidence type="ECO:0000259" key="2">
    <source>
        <dbReference type="PROSITE" id="PS50113"/>
    </source>
</evidence>
<organism evidence="5 6">
    <name type="scientific">Viridibacterium curvum</name>
    <dbReference type="NCBI Taxonomy" id="1101404"/>
    <lineage>
        <taxon>Bacteria</taxon>
        <taxon>Pseudomonadati</taxon>
        <taxon>Pseudomonadota</taxon>
        <taxon>Betaproteobacteria</taxon>
        <taxon>Rhodocyclales</taxon>
        <taxon>Rhodocyclaceae</taxon>
        <taxon>Viridibacterium</taxon>
    </lineage>
</organism>
<dbReference type="Gene3D" id="3.30.450.20">
    <property type="entry name" value="PAS domain"/>
    <property type="match status" value="3"/>
</dbReference>
<dbReference type="RefSeq" id="WP_345533136.1">
    <property type="nucleotide sequence ID" value="NZ_BAABLD010000008.1"/>
</dbReference>
<keyword evidence="6" id="KW-1185">Reference proteome</keyword>
<dbReference type="CDD" id="cd01949">
    <property type="entry name" value="GGDEF"/>
    <property type="match status" value="1"/>
</dbReference>